<dbReference type="PROSITE" id="PS51273">
    <property type="entry name" value="GATASE_TYPE_1"/>
    <property type="match status" value="1"/>
</dbReference>
<dbReference type="Pfam" id="PF00117">
    <property type="entry name" value="GATase"/>
    <property type="match status" value="1"/>
</dbReference>
<keyword evidence="1" id="KW-0315">Glutamine amidotransferase</keyword>
<evidence type="ECO:0000313" key="4">
    <source>
        <dbReference type="Proteomes" id="UP000184731"/>
    </source>
</evidence>
<dbReference type="PANTHER" id="PTHR43418">
    <property type="entry name" value="MULTIFUNCTIONAL TRYPTOPHAN BIOSYNTHESIS PROTEIN-RELATED"/>
    <property type="match status" value="1"/>
</dbReference>
<sequence>MILFVDHYDSFTNNLTSWFLSENINIQVISFDKLETMTSFKDIDAIIFSPGPGHPSEYKKSINFYHKIPHAIPFLGVCLGHQILLHAEGGVITQIEEKPIHGRQILIKQNLPSKYFENNVLNQKFVFYNSLGCKTNDPVFSKSMLALADEKGFVLATEHKMFPRIGVQFHPESFASPGGAAVLKSFLRLISC</sequence>
<dbReference type="Proteomes" id="UP000184731">
    <property type="component" value="Chromosome"/>
</dbReference>
<dbReference type="OrthoDB" id="9786812at2"/>
<dbReference type="EMBL" id="CP017834">
    <property type="protein sequence ID" value="APJ02792.1"/>
    <property type="molecule type" value="Genomic_DNA"/>
</dbReference>
<dbReference type="InterPro" id="IPR006221">
    <property type="entry name" value="TrpG/PapA_dom"/>
</dbReference>
<dbReference type="GO" id="GO:0004049">
    <property type="term" value="F:anthranilate synthase activity"/>
    <property type="evidence" value="ECO:0007669"/>
    <property type="project" value="TreeGrafter"/>
</dbReference>
<dbReference type="InterPro" id="IPR017926">
    <property type="entry name" value="GATASE"/>
</dbReference>
<name>A0A1L4CXW1_9BACT</name>
<organism evidence="3 4">
    <name type="scientific">Silvanigrella aquatica</name>
    <dbReference type="NCBI Taxonomy" id="1915309"/>
    <lineage>
        <taxon>Bacteria</taxon>
        <taxon>Pseudomonadati</taxon>
        <taxon>Bdellovibrionota</taxon>
        <taxon>Oligoflexia</taxon>
        <taxon>Silvanigrellales</taxon>
        <taxon>Silvanigrellaceae</taxon>
        <taxon>Silvanigrella</taxon>
    </lineage>
</organism>
<dbReference type="CDD" id="cd01743">
    <property type="entry name" value="GATase1_Anthranilate_Synthase"/>
    <property type="match status" value="1"/>
</dbReference>
<evidence type="ECO:0000313" key="3">
    <source>
        <dbReference type="EMBL" id="APJ02792.1"/>
    </source>
</evidence>
<dbReference type="KEGG" id="saqi:AXG55_02170"/>
<gene>
    <name evidence="3" type="ORF">AXG55_02170</name>
</gene>
<dbReference type="PANTHER" id="PTHR43418:SF4">
    <property type="entry name" value="MULTIFUNCTIONAL TRYPTOPHAN BIOSYNTHESIS PROTEIN"/>
    <property type="match status" value="1"/>
</dbReference>
<reference evidence="3 4" key="1">
    <citation type="submission" date="2016-10" db="EMBL/GenBank/DDBJ databases">
        <title>Silvanigrella aquatica sp. nov., isolated from a freshwater lake located in the Black Forest, Germany, description of Silvanigrellaceae fam. nov., Silvanigrellales ord. nov., reclassification of the order Bdellovibrionales in the class Oligoflexia, reclassification of the families Bacteriovoracaceae and Halobacteriovoraceae in the new order Bacteriovoracales ord. nov., and reclassification of the family Pseudobacteriovoracaceae in the order Oligoflexiales.</title>
        <authorList>
            <person name="Hahn M.W."/>
            <person name="Schmidt J."/>
            <person name="Koll U."/>
            <person name="Rohde M."/>
            <person name="Verbag S."/>
            <person name="Pitt A."/>
            <person name="Nakai R."/>
            <person name="Naganuma T."/>
            <person name="Lang E."/>
        </authorList>
    </citation>
    <scope>NUCLEOTIDE SEQUENCE [LARGE SCALE GENOMIC DNA]</scope>
    <source>
        <strain evidence="3 4">MWH-Nonnen-W8red</strain>
    </source>
</reference>
<dbReference type="STRING" id="1915309.AXG55_02170"/>
<feature type="domain" description="Glutamine amidotransferase" evidence="2">
    <location>
        <begin position="4"/>
        <end position="187"/>
    </location>
</feature>
<keyword evidence="4" id="KW-1185">Reference proteome</keyword>
<evidence type="ECO:0000259" key="2">
    <source>
        <dbReference type="Pfam" id="PF00117"/>
    </source>
</evidence>
<dbReference type="RefSeq" id="WP_148696500.1">
    <property type="nucleotide sequence ID" value="NZ_CP017834.1"/>
</dbReference>
<dbReference type="PRINTS" id="PR00097">
    <property type="entry name" value="ANTSNTHASEII"/>
</dbReference>
<protein>
    <recommendedName>
        <fullName evidence="2">Glutamine amidotransferase domain-containing protein</fullName>
    </recommendedName>
</protein>
<dbReference type="AlphaFoldDB" id="A0A1L4CXW1"/>
<dbReference type="InterPro" id="IPR050472">
    <property type="entry name" value="Anth_synth/Amidotransfase"/>
</dbReference>
<dbReference type="PRINTS" id="PR00099">
    <property type="entry name" value="CPSGATASE"/>
</dbReference>
<dbReference type="GO" id="GO:0000162">
    <property type="term" value="P:L-tryptophan biosynthetic process"/>
    <property type="evidence" value="ECO:0007669"/>
    <property type="project" value="TreeGrafter"/>
</dbReference>
<dbReference type="PRINTS" id="PR00096">
    <property type="entry name" value="GATASE"/>
</dbReference>
<dbReference type="InterPro" id="IPR029062">
    <property type="entry name" value="Class_I_gatase-like"/>
</dbReference>
<accession>A0A1L4CXW1</accession>
<dbReference type="GO" id="GO:0005829">
    <property type="term" value="C:cytosol"/>
    <property type="evidence" value="ECO:0007669"/>
    <property type="project" value="TreeGrafter"/>
</dbReference>
<evidence type="ECO:0000256" key="1">
    <source>
        <dbReference type="ARBA" id="ARBA00022962"/>
    </source>
</evidence>
<dbReference type="SUPFAM" id="SSF52317">
    <property type="entry name" value="Class I glutamine amidotransferase-like"/>
    <property type="match status" value="1"/>
</dbReference>
<proteinExistence type="predicted"/>
<dbReference type="Gene3D" id="3.40.50.880">
    <property type="match status" value="1"/>
</dbReference>